<keyword evidence="3" id="KW-1185">Reference proteome</keyword>
<dbReference type="InterPro" id="IPR023883">
    <property type="entry name" value="CHP03980_redox-disulphide"/>
</dbReference>
<dbReference type="SUPFAM" id="SSF140683">
    <property type="entry name" value="SP0561-like"/>
    <property type="match status" value="1"/>
</dbReference>
<accession>A0ABT1NKL2</accession>
<reference evidence="2 3" key="1">
    <citation type="submission" date="2021-10" db="EMBL/GenBank/DDBJ databases">
        <title>Lutispora strain m25 sp. nov., a thermophilic, non-spore-forming bacterium isolated from a lab-scale methanogenic bioreactor digesting anaerobic sludge.</title>
        <authorList>
            <person name="El Houari A."/>
            <person name="Mcdonald J."/>
        </authorList>
    </citation>
    <scope>NUCLEOTIDE SEQUENCE [LARGE SCALE GENOMIC DNA]</scope>
    <source>
        <strain evidence="3">m25</strain>
    </source>
</reference>
<dbReference type="PANTHER" id="PTHR39341">
    <property type="entry name" value="BSL7085 PROTEIN"/>
    <property type="match status" value="1"/>
</dbReference>
<proteinExistence type="predicted"/>
<dbReference type="PANTHER" id="PTHR39341:SF1">
    <property type="entry name" value="DUF1858 DOMAIN-CONTAINING PROTEIN"/>
    <property type="match status" value="1"/>
</dbReference>
<dbReference type="InterPro" id="IPR038062">
    <property type="entry name" value="ScdA-like_N_sf"/>
</dbReference>
<organism evidence="2 3">
    <name type="scientific">Lutispora saccharofermentans</name>
    <dbReference type="NCBI Taxonomy" id="3024236"/>
    <lineage>
        <taxon>Bacteria</taxon>
        <taxon>Bacillati</taxon>
        <taxon>Bacillota</taxon>
        <taxon>Clostridia</taxon>
        <taxon>Lutisporales</taxon>
        <taxon>Lutisporaceae</taxon>
        <taxon>Lutispora</taxon>
    </lineage>
</organism>
<feature type="domain" description="DUF1858" evidence="1">
    <location>
        <begin position="4"/>
        <end position="56"/>
    </location>
</feature>
<evidence type="ECO:0000313" key="3">
    <source>
        <dbReference type="Proteomes" id="UP001651880"/>
    </source>
</evidence>
<comment type="caution">
    <text evidence="2">The sequence shown here is derived from an EMBL/GenBank/DDBJ whole genome shotgun (WGS) entry which is preliminary data.</text>
</comment>
<dbReference type="InterPro" id="IPR015077">
    <property type="entry name" value="DUF1858"/>
</dbReference>
<protein>
    <submittedName>
        <fullName evidence="2">DUF1858 domain-containing protein</fullName>
    </submittedName>
</protein>
<evidence type="ECO:0000259" key="1">
    <source>
        <dbReference type="Pfam" id="PF08984"/>
    </source>
</evidence>
<gene>
    <name evidence="2" type="ORF">LJD61_20045</name>
</gene>
<dbReference type="Pfam" id="PF08984">
    <property type="entry name" value="DUF1858"/>
    <property type="match status" value="1"/>
</dbReference>
<dbReference type="Gene3D" id="1.10.3910.10">
    <property type="entry name" value="SP0561-like"/>
    <property type="match status" value="1"/>
</dbReference>
<name>A0ABT1NKL2_9FIRM</name>
<dbReference type="EMBL" id="JAJEKE010000032">
    <property type="protein sequence ID" value="MCQ1531812.1"/>
    <property type="molecule type" value="Genomic_DNA"/>
</dbReference>
<sequence>MAFTKDMTIAQILRANPKTAEIFMSYGMHCLSCPGATGESVEQAAMVHGFDADKLLEDLNKVEE</sequence>
<dbReference type="Proteomes" id="UP001651880">
    <property type="component" value="Unassembled WGS sequence"/>
</dbReference>
<evidence type="ECO:0000313" key="2">
    <source>
        <dbReference type="EMBL" id="MCQ1531812.1"/>
    </source>
</evidence>
<dbReference type="NCBIfam" id="TIGR03980">
    <property type="entry name" value="prismane_assoc"/>
    <property type="match status" value="1"/>
</dbReference>
<dbReference type="RefSeq" id="WP_255229379.1">
    <property type="nucleotide sequence ID" value="NZ_JAJEKE010000032.1"/>
</dbReference>